<dbReference type="PANTHER" id="PTHR11963">
    <property type="entry name" value="LEUCINE AMINOPEPTIDASE-RELATED"/>
    <property type="match status" value="1"/>
</dbReference>
<dbReference type="KEGG" id="thas:C6Y53_11545"/>
<dbReference type="InterPro" id="IPR043472">
    <property type="entry name" value="Macro_dom-like"/>
</dbReference>
<evidence type="ECO:0000256" key="5">
    <source>
        <dbReference type="ARBA" id="ARBA00022670"/>
    </source>
</evidence>
<feature type="binding site" evidence="8">
    <location>
        <position position="339"/>
    </location>
    <ligand>
        <name>Mn(2+)</name>
        <dbReference type="ChEBI" id="CHEBI:29035"/>
        <label>1</label>
    </ligand>
</feature>
<evidence type="ECO:0000313" key="11">
    <source>
        <dbReference type="EMBL" id="AVO38265.1"/>
    </source>
</evidence>
<evidence type="ECO:0000256" key="2">
    <source>
        <dbReference type="ARBA" id="ARBA00000967"/>
    </source>
</evidence>
<gene>
    <name evidence="8" type="primary">pepA</name>
    <name evidence="11" type="ORF">C6Y53_11545</name>
</gene>
<dbReference type="SUPFAM" id="SSF53187">
    <property type="entry name" value="Zn-dependent exopeptidases"/>
    <property type="match status" value="1"/>
</dbReference>
<dbReference type="NCBIfam" id="NF002077">
    <property type="entry name" value="PRK00913.2-4"/>
    <property type="match status" value="1"/>
</dbReference>
<dbReference type="GO" id="GO:0070006">
    <property type="term" value="F:metalloaminopeptidase activity"/>
    <property type="evidence" value="ECO:0007669"/>
    <property type="project" value="InterPro"/>
</dbReference>
<dbReference type="Gene3D" id="3.40.630.10">
    <property type="entry name" value="Zn peptidases"/>
    <property type="match status" value="1"/>
</dbReference>
<protein>
    <recommendedName>
        <fullName evidence="8">Probable cytosol aminopeptidase</fullName>
        <ecNumber evidence="8">3.4.11.1</ecNumber>
    </recommendedName>
    <alternativeName>
        <fullName evidence="8">Leucine aminopeptidase</fullName>
        <shortName evidence="8">LAP</shortName>
        <ecNumber evidence="8">3.4.11.10</ecNumber>
    </alternativeName>
    <alternativeName>
        <fullName evidence="8">Leucyl aminopeptidase</fullName>
    </alternativeName>
</protein>
<comment type="similarity">
    <text evidence="3 8">Belongs to the peptidase M17 family.</text>
</comment>
<comment type="catalytic activity">
    <reaction evidence="2 8">
        <text>Release of an N-terminal amino acid, preferentially leucine, but not glutamic or aspartic acids.</text>
        <dbReference type="EC" id="3.4.11.10"/>
    </reaction>
</comment>
<reference evidence="12" key="1">
    <citation type="submission" date="2018-03" db="EMBL/GenBank/DDBJ databases">
        <title>Genomic analysis of the strain SH-1 isolated from shrimp intestine.</title>
        <authorList>
            <person name="Kim Y.-S."/>
            <person name="Kim S.-E."/>
            <person name="Kim K.-H."/>
        </authorList>
    </citation>
    <scope>NUCLEOTIDE SEQUENCE [LARGE SCALE GENOMIC DNA]</scope>
    <source>
        <strain evidence="12">SH-1</strain>
    </source>
</reference>
<feature type="binding site" evidence="8">
    <location>
        <position position="280"/>
    </location>
    <ligand>
        <name>Mn(2+)</name>
        <dbReference type="ChEBI" id="CHEBI:29035"/>
        <label>2</label>
    </ligand>
</feature>
<evidence type="ECO:0000259" key="9">
    <source>
        <dbReference type="Pfam" id="PF00883"/>
    </source>
</evidence>
<dbReference type="Pfam" id="PF00883">
    <property type="entry name" value="Peptidase_M17"/>
    <property type="match status" value="1"/>
</dbReference>
<evidence type="ECO:0000256" key="3">
    <source>
        <dbReference type="ARBA" id="ARBA00009528"/>
    </source>
</evidence>
<feature type="binding site" evidence="8">
    <location>
        <position position="257"/>
    </location>
    <ligand>
        <name>Mn(2+)</name>
        <dbReference type="ChEBI" id="CHEBI:29035"/>
        <label>2</label>
    </ligand>
</feature>
<evidence type="ECO:0000256" key="6">
    <source>
        <dbReference type="ARBA" id="ARBA00022801"/>
    </source>
</evidence>
<evidence type="ECO:0000313" key="12">
    <source>
        <dbReference type="Proteomes" id="UP000237655"/>
    </source>
</evidence>
<evidence type="ECO:0000256" key="7">
    <source>
        <dbReference type="ARBA" id="ARBA00023211"/>
    </source>
</evidence>
<dbReference type="CDD" id="cd00433">
    <property type="entry name" value="Peptidase_M17"/>
    <property type="match status" value="1"/>
</dbReference>
<dbReference type="InterPro" id="IPR023042">
    <property type="entry name" value="Peptidase_M17_leu_NH2_pept"/>
</dbReference>
<name>A0A2S0MQV0_9RHOB</name>
<dbReference type="EC" id="3.4.11.1" evidence="8"/>
<keyword evidence="8" id="KW-0963">Cytoplasm</keyword>
<feature type="active site" evidence="8">
    <location>
        <position position="343"/>
    </location>
</feature>
<feature type="binding site" evidence="8">
    <location>
        <position position="262"/>
    </location>
    <ligand>
        <name>Mn(2+)</name>
        <dbReference type="ChEBI" id="CHEBI:29035"/>
        <label>2</label>
    </ligand>
</feature>
<dbReference type="PANTHER" id="PTHR11963:SF23">
    <property type="entry name" value="CYTOSOL AMINOPEPTIDASE"/>
    <property type="match status" value="1"/>
</dbReference>
<dbReference type="HAMAP" id="MF_00181">
    <property type="entry name" value="Cytosol_peptidase_M17"/>
    <property type="match status" value="1"/>
</dbReference>
<dbReference type="NCBIfam" id="NF002075">
    <property type="entry name" value="PRK00913.2-2"/>
    <property type="match status" value="1"/>
</dbReference>
<dbReference type="GO" id="GO:0030145">
    <property type="term" value="F:manganese ion binding"/>
    <property type="evidence" value="ECO:0007669"/>
    <property type="project" value="UniProtKB-UniRule"/>
</dbReference>
<keyword evidence="8" id="KW-0479">Metal-binding</keyword>
<comment type="subcellular location">
    <subcellularLocation>
        <location evidence="8">Cytoplasm</location>
    </subcellularLocation>
</comment>
<dbReference type="GO" id="GO:0005737">
    <property type="term" value="C:cytoplasm"/>
    <property type="evidence" value="ECO:0007669"/>
    <property type="project" value="UniProtKB-SubCell"/>
</dbReference>
<feature type="binding site" evidence="8">
    <location>
        <position position="262"/>
    </location>
    <ligand>
        <name>Mn(2+)</name>
        <dbReference type="ChEBI" id="CHEBI:29035"/>
        <label>1</label>
    </ligand>
</feature>
<dbReference type="GO" id="GO:0006508">
    <property type="term" value="P:proteolysis"/>
    <property type="evidence" value="ECO:0007669"/>
    <property type="project" value="UniProtKB-KW"/>
</dbReference>
<dbReference type="InterPro" id="IPR011356">
    <property type="entry name" value="Leucine_aapep/pepB"/>
</dbReference>
<evidence type="ECO:0000256" key="1">
    <source>
        <dbReference type="ARBA" id="ARBA00000135"/>
    </source>
</evidence>
<evidence type="ECO:0000256" key="8">
    <source>
        <dbReference type="HAMAP-Rule" id="MF_00181"/>
    </source>
</evidence>
<dbReference type="EC" id="3.4.11.10" evidence="8"/>
<keyword evidence="4 8" id="KW-0031">Aminopeptidase</keyword>
<dbReference type="RefSeq" id="WP_106472579.1">
    <property type="nucleotide sequence ID" value="NZ_CP027665.1"/>
</dbReference>
<dbReference type="Proteomes" id="UP000237655">
    <property type="component" value="Chromosome"/>
</dbReference>
<comment type="catalytic activity">
    <reaction evidence="1 8">
        <text>Release of an N-terminal amino acid, Xaa-|-Yaa-, in which Xaa is preferably Leu, but may be other amino acids including Pro although not Arg or Lys, and Yaa may be Pro. Amino acid amides and methyl esters are also readily hydrolyzed, but rates on arylamides are exceedingly low.</text>
        <dbReference type="EC" id="3.4.11.1"/>
    </reaction>
</comment>
<dbReference type="EMBL" id="CP027665">
    <property type="protein sequence ID" value="AVO38265.1"/>
    <property type="molecule type" value="Genomic_DNA"/>
</dbReference>
<comment type="function">
    <text evidence="8">Presumably involved in the processing and regular turnover of intracellular proteins. Catalyzes the removal of unsubstituted N-terminal amino acids from various peptides.</text>
</comment>
<evidence type="ECO:0000259" key="10">
    <source>
        <dbReference type="Pfam" id="PF02789"/>
    </source>
</evidence>
<dbReference type="SUPFAM" id="SSF52949">
    <property type="entry name" value="Macro domain-like"/>
    <property type="match status" value="1"/>
</dbReference>
<dbReference type="AlphaFoldDB" id="A0A2S0MQV0"/>
<keyword evidence="7 8" id="KW-0464">Manganese</keyword>
<dbReference type="InterPro" id="IPR000819">
    <property type="entry name" value="Peptidase_M17_C"/>
</dbReference>
<dbReference type="Gene3D" id="3.40.220.10">
    <property type="entry name" value="Leucine Aminopeptidase, subunit E, domain 1"/>
    <property type="match status" value="1"/>
</dbReference>
<sequence length="491" mass="52114">MTKLDVNFAATPEPGLEGATLVLFVDRSLMLPREAVGLVALDEADIARAACDAGFTGKAGEALTMFIASATVPRRVVFVGTTPGRGDHEMLAVDLGGAAARSAGQAERVVIAAPGAMAAAEIALGFRLRCYAFDKYRTPGDGQARPGRRHLTILTDDPGAEASHQVELALAEGVELARDLVNEPGNVLFPEAFADRIAGLRGPGLEVEILRAADLERLGFRALLAVGQGSARDPHVAIMRWNGAPDPAAAPLAFVGKGVCFDSGGISIKDSEGLHEMKADMAGAAAVVGLMRTLARRGARLNAVGVVGLVENMPDGKAQHPGDVVKSLSGQHIEVVDTDYEGRLVLADLVWHVQGTYAPRFIIDLATLTFSVIAGLGRDYAALFTNDDDLAARLGQAGTRTGELVWRLPLGPGFDRQMDSEIADVRNIDPEPGGGCTAANFIQRFVNGRSWAHLDMFGPAQNRPDWPISSTWATGWGVRLLDHVVRRIEQE</sequence>
<feature type="binding site" evidence="8">
    <location>
        <position position="341"/>
    </location>
    <ligand>
        <name>Mn(2+)</name>
        <dbReference type="ChEBI" id="CHEBI:29035"/>
        <label>2</label>
    </ligand>
</feature>
<feature type="domain" description="Cytosol aminopeptidase" evidence="9">
    <location>
        <begin position="176"/>
        <end position="481"/>
    </location>
</feature>
<dbReference type="PRINTS" id="PR00481">
    <property type="entry name" value="LAMNOPPTDASE"/>
</dbReference>
<feature type="domain" description="Peptidase M17 leucyl aminopeptidase N-terminal" evidence="10">
    <location>
        <begin position="22"/>
        <end position="138"/>
    </location>
</feature>
<comment type="cofactor">
    <cofactor evidence="8">
        <name>Mn(2+)</name>
        <dbReference type="ChEBI" id="CHEBI:29035"/>
    </cofactor>
    <text evidence="8">Binds 2 manganese ions per subunit.</text>
</comment>
<keyword evidence="12" id="KW-1185">Reference proteome</keyword>
<dbReference type="Pfam" id="PF02789">
    <property type="entry name" value="Peptidase_M17_N"/>
    <property type="match status" value="1"/>
</dbReference>
<feature type="active site" evidence="8">
    <location>
        <position position="269"/>
    </location>
</feature>
<keyword evidence="5 8" id="KW-0645">Protease</keyword>
<keyword evidence="6 8" id="KW-0378">Hydrolase</keyword>
<organism evidence="11 12">
    <name type="scientific">Pukyongiella litopenaei</name>
    <dbReference type="NCBI Taxonomy" id="2605946"/>
    <lineage>
        <taxon>Bacteria</taxon>
        <taxon>Pseudomonadati</taxon>
        <taxon>Pseudomonadota</taxon>
        <taxon>Alphaproteobacteria</taxon>
        <taxon>Rhodobacterales</taxon>
        <taxon>Paracoccaceae</taxon>
        <taxon>Pukyongiella</taxon>
    </lineage>
</organism>
<proteinExistence type="inferred from homology"/>
<dbReference type="InterPro" id="IPR008283">
    <property type="entry name" value="Peptidase_M17_N"/>
</dbReference>
<feature type="binding site" evidence="8">
    <location>
        <position position="341"/>
    </location>
    <ligand>
        <name>Mn(2+)</name>
        <dbReference type="ChEBI" id="CHEBI:29035"/>
        <label>1</label>
    </ligand>
</feature>
<evidence type="ECO:0000256" key="4">
    <source>
        <dbReference type="ARBA" id="ARBA00022438"/>
    </source>
</evidence>
<accession>A0A2S0MQV0</accession>